<proteinExistence type="predicted"/>
<keyword evidence="4" id="KW-1185">Reference proteome</keyword>
<sequence length="167" mass="16975">MGVFEEDHPQSPTEPAPQKKRVGMAVMLAAGGVVVATLFATVASMLAASGQEANPERRSADVVETITSVAPDGSTSTVVVTVPSSTAASSAKPDRKQAARPNEQPKPDAPVQQPQVTTNPGEPSQPQSNPPTSWTEPTTSSTSSTSQTTAPPSSSASSSSAVPDPKP</sequence>
<keyword evidence="2" id="KW-0472">Membrane</keyword>
<organism evidence="3 4">
    <name type="scientific">Lentzea roselyniae</name>
    <dbReference type="NCBI Taxonomy" id="531940"/>
    <lineage>
        <taxon>Bacteria</taxon>
        <taxon>Bacillati</taxon>
        <taxon>Actinomycetota</taxon>
        <taxon>Actinomycetes</taxon>
        <taxon>Pseudonocardiales</taxon>
        <taxon>Pseudonocardiaceae</taxon>
        <taxon>Lentzea</taxon>
    </lineage>
</organism>
<evidence type="ECO:0000256" key="1">
    <source>
        <dbReference type="SAM" id="MobiDB-lite"/>
    </source>
</evidence>
<comment type="caution">
    <text evidence="3">The sequence shown here is derived from an EMBL/GenBank/DDBJ whole genome shotgun (WGS) entry which is preliminary data.</text>
</comment>
<feature type="transmembrane region" description="Helical" evidence="2">
    <location>
        <begin position="22"/>
        <end position="48"/>
    </location>
</feature>
<feature type="region of interest" description="Disordered" evidence="1">
    <location>
        <begin position="1"/>
        <end position="20"/>
    </location>
</feature>
<name>A0ABP7B0N0_9PSEU</name>
<dbReference type="EMBL" id="BAABBE010000008">
    <property type="protein sequence ID" value="GAA3644515.1"/>
    <property type="molecule type" value="Genomic_DNA"/>
</dbReference>
<feature type="compositionally biased region" description="Polar residues" evidence="1">
    <location>
        <begin position="112"/>
        <end position="127"/>
    </location>
</feature>
<keyword evidence="2" id="KW-0812">Transmembrane</keyword>
<gene>
    <name evidence="3" type="ORF">GCM10022267_33970</name>
</gene>
<accession>A0ABP7B0N0</accession>
<keyword evidence="2" id="KW-1133">Transmembrane helix</keyword>
<evidence type="ECO:0008006" key="5">
    <source>
        <dbReference type="Google" id="ProtNLM"/>
    </source>
</evidence>
<dbReference type="Proteomes" id="UP001500711">
    <property type="component" value="Unassembled WGS sequence"/>
</dbReference>
<feature type="region of interest" description="Disordered" evidence="1">
    <location>
        <begin position="67"/>
        <end position="167"/>
    </location>
</feature>
<evidence type="ECO:0000313" key="4">
    <source>
        <dbReference type="Proteomes" id="UP001500711"/>
    </source>
</evidence>
<protein>
    <recommendedName>
        <fullName evidence="5">Serine/threonine protein kinase</fullName>
    </recommendedName>
</protein>
<reference evidence="4" key="1">
    <citation type="journal article" date="2019" name="Int. J. Syst. Evol. Microbiol.">
        <title>The Global Catalogue of Microorganisms (GCM) 10K type strain sequencing project: providing services to taxonomists for standard genome sequencing and annotation.</title>
        <authorList>
            <consortium name="The Broad Institute Genomics Platform"/>
            <consortium name="The Broad Institute Genome Sequencing Center for Infectious Disease"/>
            <person name="Wu L."/>
            <person name="Ma J."/>
        </authorList>
    </citation>
    <scope>NUCLEOTIDE SEQUENCE [LARGE SCALE GENOMIC DNA]</scope>
    <source>
        <strain evidence="4">JCM 17494</strain>
    </source>
</reference>
<feature type="compositionally biased region" description="Low complexity" evidence="1">
    <location>
        <begin position="74"/>
        <end position="91"/>
    </location>
</feature>
<feature type="compositionally biased region" description="Low complexity" evidence="1">
    <location>
        <begin position="130"/>
        <end position="167"/>
    </location>
</feature>
<evidence type="ECO:0000256" key="2">
    <source>
        <dbReference type="SAM" id="Phobius"/>
    </source>
</evidence>
<evidence type="ECO:0000313" key="3">
    <source>
        <dbReference type="EMBL" id="GAA3644515.1"/>
    </source>
</evidence>